<dbReference type="CDD" id="cd02440">
    <property type="entry name" value="AdoMet_MTases"/>
    <property type="match status" value="1"/>
</dbReference>
<keyword evidence="2" id="KW-1185">Reference proteome</keyword>
<dbReference type="AlphaFoldDB" id="A0A0W0GL68"/>
<proteinExistence type="predicted"/>
<evidence type="ECO:0000313" key="1">
    <source>
        <dbReference type="EMBL" id="KTB49281.1"/>
    </source>
</evidence>
<dbReference type="Proteomes" id="UP000053947">
    <property type="component" value="Unassembled WGS sequence"/>
</dbReference>
<reference evidence="1 2" key="1">
    <citation type="submission" date="2015-06" db="EMBL/GenBank/DDBJ databases">
        <title>Genome sequence of the organohalide-respiring Dehalogenimonas alkenigignens type strain (IP3-3T).</title>
        <authorList>
            <person name="Key T.A."/>
            <person name="Richmond D.P."/>
            <person name="Bowman K.S."/>
            <person name="Cho Y.-J."/>
            <person name="Chun J."/>
            <person name="da Costa M.S."/>
            <person name="Rainey F.A."/>
            <person name="Moe W.M."/>
        </authorList>
    </citation>
    <scope>NUCLEOTIDE SEQUENCE [LARGE SCALE GENOMIC DNA]</scope>
    <source>
        <strain evidence="1 2">IP3-3</strain>
    </source>
</reference>
<dbReference type="SUPFAM" id="SSF53335">
    <property type="entry name" value="S-adenosyl-L-methionine-dependent methyltransferases"/>
    <property type="match status" value="1"/>
</dbReference>
<protein>
    <submittedName>
        <fullName evidence="1">Methionine biosynthesis protein MetW</fullName>
    </submittedName>
</protein>
<dbReference type="Pfam" id="PF07021">
    <property type="entry name" value="MetW"/>
    <property type="match status" value="1"/>
</dbReference>
<accession>A0A0W0GL68</accession>
<dbReference type="InterPro" id="IPR029063">
    <property type="entry name" value="SAM-dependent_MTases_sf"/>
</dbReference>
<dbReference type="OrthoDB" id="9772751at2"/>
<dbReference type="RefSeq" id="WP_058437855.1">
    <property type="nucleotide sequence ID" value="NZ_KQ758903.1"/>
</dbReference>
<evidence type="ECO:0000313" key="2">
    <source>
        <dbReference type="Proteomes" id="UP000053947"/>
    </source>
</evidence>
<dbReference type="EMBL" id="LFDV01000001">
    <property type="protein sequence ID" value="KTB49281.1"/>
    <property type="molecule type" value="Genomic_DNA"/>
</dbReference>
<dbReference type="NCBIfam" id="TIGR02081">
    <property type="entry name" value="metW"/>
    <property type="match status" value="1"/>
</dbReference>
<dbReference type="InterPro" id="IPR010743">
    <property type="entry name" value="Methionine_synth_MetW"/>
</dbReference>
<name>A0A0W0GL68_9CHLR</name>
<dbReference type="STRING" id="1217799.DEALK_01940"/>
<sequence>MNTIRKDHEVIAGLVNPGSSVLDLGCGDGELLAYLAEKRSVKARGVEISEQAIYRCVGRGLSVSHQDIDNGLAEYGDTSFDYVILNQCLQQVKSPQKVLAEAVRVGKKAIVGVSNFAHISARWQLGVAGRAPVTPALPFQWYDSPNLHFLSLSDFHNYCRVNGIMIEKAIFLNGGYRIRMFPNLLAQTGIYVISKTQNS</sequence>
<comment type="caution">
    <text evidence="1">The sequence shown here is derived from an EMBL/GenBank/DDBJ whole genome shotgun (WGS) entry which is preliminary data.</text>
</comment>
<organism evidence="1 2">
    <name type="scientific">Dehalogenimonas alkenigignens</name>
    <dbReference type="NCBI Taxonomy" id="1217799"/>
    <lineage>
        <taxon>Bacteria</taxon>
        <taxon>Bacillati</taxon>
        <taxon>Chloroflexota</taxon>
        <taxon>Dehalococcoidia</taxon>
        <taxon>Dehalococcoidales</taxon>
        <taxon>Dehalococcoidaceae</taxon>
        <taxon>Dehalogenimonas</taxon>
    </lineage>
</organism>
<gene>
    <name evidence="1" type="ORF">DEALK_01940</name>
</gene>
<dbReference type="Gene3D" id="3.40.50.150">
    <property type="entry name" value="Vaccinia Virus protein VP39"/>
    <property type="match status" value="1"/>
</dbReference>